<keyword evidence="3" id="KW-1185">Reference proteome</keyword>
<proteinExistence type="predicted"/>
<protein>
    <submittedName>
        <fullName evidence="2">Sodium/proton antiporter, CPA1 family protein</fullName>
    </submittedName>
</protein>
<dbReference type="Gene3D" id="3.30.70.1450">
    <property type="entry name" value="Regulator of K+ conductance, C-terminal domain"/>
    <property type="match status" value="1"/>
</dbReference>
<evidence type="ECO:0000313" key="2">
    <source>
        <dbReference type="EMBL" id="EMA43622.1"/>
    </source>
</evidence>
<comment type="caution">
    <text evidence="2">The sequence shown here is derived from an EMBL/GenBank/DDBJ whole genome shotgun (WGS) entry which is preliminary data.</text>
</comment>
<dbReference type="InterPro" id="IPR036721">
    <property type="entry name" value="RCK_C_sf"/>
</dbReference>
<feature type="domain" description="RCK C-terminal" evidence="1">
    <location>
        <begin position="17"/>
        <end position="99"/>
    </location>
</feature>
<dbReference type="Pfam" id="PF02080">
    <property type="entry name" value="TrkA_C"/>
    <property type="match status" value="1"/>
</dbReference>
<name>M0MCX8_9EURY</name>
<dbReference type="PROSITE" id="PS51202">
    <property type="entry name" value="RCK_C"/>
    <property type="match status" value="1"/>
</dbReference>
<dbReference type="STRING" id="1227455.C449_13722"/>
<organism evidence="2 3">
    <name type="scientific">Halococcus saccharolyticus DSM 5350</name>
    <dbReference type="NCBI Taxonomy" id="1227455"/>
    <lineage>
        <taxon>Archaea</taxon>
        <taxon>Methanobacteriati</taxon>
        <taxon>Methanobacteriota</taxon>
        <taxon>Stenosarchaea group</taxon>
        <taxon>Halobacteria</taxon>
        <taxon>Halobacteriales</taxon>
        <taxon>Halococcaceae</taxon>
        <taxon>Halococcus</taxon>
    </lineage>
</organism>
<dbReference type="GO" id="GO:0008324">
    <property type="term" value="F:monoatomic cation transmembrane transporter activity"/>
    <property type="evidence" value="ECO:0007669"/>
    <property type="project" value="InterPro"/>
</dbReference>
<sequence length="100" mass="11298">MSVAWSMDNFIERPAIAHWMTELNRTGDVPETEVTADNIVGETVAELGAELPENCYLALISWNEENRLAHADDALERGDHITFIGRREAVREAIKHCHPE</sequence>
<evidence type="ECO:0000259" key="1">
    <source>
        <dbReference type="PROSITE" id="PS51202"/>
    </source>
</evidence>
<dbReference type="Proteomes" id="UP000011669">
    <property type="component" value="Unassembled WGS sequence"/>
</dbReference>
<dbReference type="InParanoid" id="M0MCX8"/>
<dbReference type="AlphaFoldDB" id="M0MCX8"/>
<dbReference type="GO" id="GO:0006813">
    <property type="term" value="P:potassium ion transport"/>
    <property type="evidence" value="ECO:0007669"/>
    <property type="project" value="InterPro"/>
</dbReference>
<reference evidence="2 3" key="1">
    <citation type="journal article" date="2014" name="PLoS Genet.">
        <title>Phylogenetically driven sequencing of extremely halophilic archaea reveals strategies for static and dynamic osmo-response.</title>
        <authorList>
            <person name="Becker E.A."/>
            <person name="Seitzer P.M."/>
            <person name="Tritt A."/>
            <person name="Larsen D."/>
            <person name="Krusor M."/>
            <person name="Yao A.I."/>
            <person name="Wu D."/>
            <person name="Madern D."/>
            <person name="Eisen J.A."/>
            <person name="Darling A.E."/>
            <person name="Facciotti M.T."/>
        </authorList>
    </citation>
    <scope>NUCLEOTIDE SEQUENCE [LARGE SCALE GENOMIC DNA]</scope>
    <source>
        <strain evidence="2 3">DSM 5350</strain>
    </source>
</reference>
<dbReference type="PATRIC" id="fig|1227455.4.peg.2795"/>
<dbReference type="SUPFAM" id="SSF116726">
    <property type="entry name" value="TrkA C-terminal domain-like"/>
    <property type="match status" value="1"/>
</dbReference>
<accession>M0MCX8</accession>
<dbReference type="InterPro" id="IPR006037">
    <property type="entry name" value="RCK_C"/>
</dbReference>
<evidence type="ECO:0000313" key="3">
    <source>
        <dbReference type="Proteomes" id="UP000011669"/>
    </source>
</evidence>
<gene>
    <name evidence="2" type="ORF">C449_13722</name>
</gene>
<dbReference type="EMBL" id="AOMD01000029">
    <property type="protein sequence ID" value="EMA43622.1"/>
    <property type="molecule type" value="Genomic_DNA"/>
</dbReference>